<dbReference type="EMBL" id="CVRI01000047">
    <property type="protein sequence ID" value="CRK97242.1"/>
    <property type="molecule type" value="Genomic_DNA"/>
</dbReference>
<organism evidence="1 2">
    <name type="scientific">Clunio marinus</name>
    <dbReference type="NCBI Taxonomy" id="568069"/>
    <lineage>
        <taxon>Eukaryota</taxon>
        <taxon>Metazoa</taxon>
        <taxon>Ecdysozoa</taxon>
        <taxon>Arthropoda</taxon>
        <taxon>Hexapoda</taxon>
        <taxon>Insecta</taxon>
        <taxon>Pterygota</taxon>
        <taxon>Neoptera</taxon>
        <taxon>Endopterygota</taxon>
        <taxon>Diptera</taxon>
        <taxon>Nematocera</taxon>
        <taxon>Chironomoidea</taxon>
        <taxon>Chironomidae</taxon>
        <taxon>Clunio</taxon>
    </lineage>
</organism>
<reference evidence="1 2" key="1">
    <citation type="submission" date="2015-04" db="EMBL/GenBank/DDBJ databases">
        <authorList>
            <person name="Syromyatnikov M.Y."/>
            <person name="Popov V.N."/>
        </authorList>
    </citation>
    <scope>NUCLEOTIDE SEQUENCE [LARGE SCALE GENOMIC DNA]</scope>
</reference>
<evidence type="ECO:0000313" key="2">
    <source>
        <dbReference type="Proteomes" id="UP000183832"/>
    </source>
</evidence>
<sequence>MECWAFVLHADETNKTNSKTVYGYQSLTKNILDYMPQGDEIQFHLNHQDILLLLVGYDIRQKGRKRKQMKSRAITLWKLSDFRDLTWHRYQTTILRYVKRKET</sequence>
<proteinExistence type="predicted"/>
<evidence type="ECO:0000313" key="1">
    <source>
        <dbReference type="EMBL" id="CRK97242.1"/>
    </source>
</evidence>
<name>A0A1J1IBW8_9DIPT</name>
<dbReference type="Proteomes" id="UP000183832">
    <property type="component" value="Unassembled WGS sequence"/>
</dbReference>
<protein>
    <submittedName>
        <fullName evidence="1">CLUMA_CG010638, isoform A</fullName>
    </submittedName>
</protein>
<dbReference type="AlphaFoldDB" id="A0A1J1IBW8"/>
<gene>
    <name evidence="1" type="ORF">CLUMA_CG010638</name>
</gene>
<accession>A0A1J1IBW8</accession>
<keyword evidence="2" id="KW-1185">Reference proteome</keyword>